<dbReference type="Proteomes" id="UP000033647">
    <property type="component" value="Unassembled WGS sequence"/>
</dbReference>
<dbReference type="SMART" id="SM00256">
    <property type="entry name" value="FBOX"/>
    <property type="match status" value="1"/>
</dbReference>
<comment type="caution">
    <text evidence="2">The sequence shown here is derived from an EMBL/GenBank/DDBJ whole genome shotgun (WGS) entry which is preliminary data.</text>
</comment>
<reference evidence="2 3" key="1">
    <citation type="submission" date="2015-03" db="EMBL/GenBank/DDBJ databases">
        <title>RNA-seq based gene annotation and comparative genomics of four Zymoseptoria species reveal species-specific pathogenicity related genes and transposable element activity.</title>
        <authorList>
            <person name="Grandaubert J."/>
            <person name="Bhattacharyya A."/>
            <person name="Stukenbrock E.H."/>
        </authorList>
    </citation>
    <scope>NUCLEOTIDE SEQUENCE [LARGE SCALE GENOMIC DNA]</scope>
    <source>
        <strain evidence="2 3">Zb18110</strain>
    </source>
</reference>
<evidence type="ECO:0000313" key="3">
    <source>
        <dbReference type="Proteomes" id="UP000033647"/>
    </source>
</evidence>
<protein>
    <recommendedName>
        <fullName evidence="1">F-box domain-containing protein</fullName>
    </recommendedName>
</protein>
<evidence type="ECO:0000313" key="2">
    <source>
        <dbReference type="EMBL" id="KJX97652.1"/>
    </source>
</evidence>
<dbReference type="EMBL" id="LAFY01000467">
    <property type="protein sequence ID" value="KJX97652.1"/>
    <property type="molecule type" value="Genomic_DNA"/>
</dbReference>
<evidence type="ECO:0000259" key="1">
    <source>
        <dbReference type="PROSITE" id="PS50181"/>
    </source>
</evidence>
<dbReference type="PROSITE" id="PS50181">
    <property type="entry name" value="FBOX"/>
    <property type="match status" value="1"/>
</dbReference>
<accession>A0A0F4GKP7</accession>
<dbReference type="Gene3D" id="1.20.1280.50">
    <property type="match status" value="1"/>
</dbReference>
<name>A0A0F4GKP7_9PEZI</name>
<dbReference type="AlphaFoldDB" id="A0A0F4GKP7"/>
<keyword evidence="3" id="KW-1185">Reference proteome</keyword>
<gene>
    <name evidence="2" type="ORF">TI39_contig475g00010</name>
</gene>
<dbReference type="InterPro" id="IPR036047">
    <property type="entry name" value="F-box-like_dom_sf"/>
</dbReference>
<dbReference type="Gene3D" id="6.10.140.2040">
    <property type="match status" value="1"/>
</dbReference>
<dbReference type="SUPFAM" id="SSF81383">
    <property type="entry name" value="F-box domain"/>
    <property type="match status" value="1"/>
</dbReference>
<proteinExistence type="predicted"/>
<sequence>MSLLPSFRNISLENLPEELILRILTFLDVPDLLATSRTSHQLRTLSLDSVLHTHRLRHSHALVSTLYPLRPNLSTLQPPTSTIYLTAVHNRARILHWSLVRARLNRSLIRRPALSDLVSANILPPECCRLDRRSGEFVWGAGLAGALLEPKRRLEREYLKEGLRALLERKVRRIGARRKESGGGVGVMVWRFSRKLKLGEARREGDCDRSGRVRDVGLKSDGKVMSLKRFFEGRC</sequence>
<dbReference type="STRING" id="1047168.A0A0F4GKP7"/>
<feature type="domain" description="F-box" evidence="1">
    <location>
        <begin position="9"/>
        <end position="56"/>
    </location>
</feature>
<organism evidence="2 3">
    <name type="scientific">Zymoseptoria brevis</name>
    <dbReference type="NCBI Taxonomy" id="1047168"/>
    <lineage>
        <taxon>Eukaryota</taxon>
        <taxon>Fungi</taxon>
        <taxon>Dikarya</taxon>
        <taxon>Ascomycota</taxon>
        <taxon>Pezizomycotina</taxon>
        <taxon>Dothideomycetes</taxon>
        <taxon>Dothideomycetidae</taxon>
        <taxon>Mycosphaerellales</taxon>
        <taxon>Mycosphaerellaceae</taxon>
        <taxon>Zymoseptoria</taxon>
    </lineage>
</organism>
<dbReference type="Pfam" id="PF12937">
    <property type="entry name" value="F-box-like"/>
    <property type="match status" value="1"/>
</dbReference>
<dbReference type="InterPro" id="IPR001810">
    <property type="entry name" value="F-box_dom"/>
</dbReference>
<dbReference type="OrthoDB" id="3219396at2759"/>